<gene>
    <name evidence="2" type="ORF">D6T64_05090</name>
</gene>
<dbReference type="Proteomes" id="UP000272015">
    <property type="component" value="Unassembled WGS sequence"/>
</dbReference>
<proteinExistence type="predicted"/>
<organism evidence="2 3">
    <name type="scientific">Cryobacterium melibiosiphilum</name>
    <dbReference type="NCBI Taxonomy" id="995039"/>
    <lineage>
        <taxon>Bacteria</taxon>
        <taxon>Bacillati</taxon>
        <taxon>Actinomycetota</taxon>
        <taxon>Actinomycetes</taxon>
        <taxon>Micrococcales</taxon>
        <taxon>Microbacteriaceae</taxon>
        <taxon>Cryobacterium</taxon>
    </lineage>
</organism>
<accession>A0A3A5MSD7</accession>
<sequence>MRDRLRHMYSRRVGPGNASFRWAANWWNYPEALARIDALWRAWEHLRLDGATGSSTWWIEHADHHMPILMSTEGPFAKSEDTNKPGEPLPYKAPPEGLFPDMREPS</sequence>
<protein>
    <submittedName>
        <fullName evidence="2">DUF4913 domain-containing protein</fullName>
    </submittedName>
</protein>
<dbReference type="OrthoDB" id="4570343at2"/>
<dbReference type="InterPro" id="IPR032584">
    <property type="entry name" value="DUF4913"/>
</dbReference>
<dbReference type="AlphaFoldDB" id="A0A3A5MSD7"/>
<keyword evidence="3" id="KW-1185">Reference proteome</keyword>
<evidence type="ECO:0000313" key="3">
    <source>
        <dbReference type="Proteomes" id="UP000272015"/>
    </source>
</evidence>
<feature type="region of interest" description="Disordered" evidence="1">
    <location>
        <begin position="74"/>
        <end position="106"/>
    </location>
</feature>
<dbReference type="Pfam" id="PF16259">
    <property type="entry name" value="DUF4913"/>
    <property type="match status" value="1"/>
</dbReference>
<name>A0A3A5MSD7_9MICO</name>
<comment type="caution">
    <text evidence="2">The sequence shown here is derived from an EMBL/GenBank/DDBJ whole genome shotgun (WGS) entry which is preliminary data.</text>
</comment>
<reference evidence="2 3" key="1">
    <citation type="submission" date="2018-09" db="EMBL/GenBank/DDBJ databases">
        <title>Novel species of Cryobacterium.</title>
        <authorList>
            <person name="Liu Q."/>
            <person name="Xin Y.-H."/>
        </authorList>
    </citation>
    <scope>NUCLEOTIDE SEQUENCE [LARGE SCALE GENOMIC DNA]</scope>
    <source>
        <strain evidence="2 3">Hh39</strain>
    </source>
</reference>
<dbReference type="EMBL" id="QZVS01000065">
    <property type="protein sequence ID" value="RJT90048.1"/>
    <property type="molecule type" value="Genomic_DNA"/>
</dbReference>
<evidence type="ECO:0000313" key="2">
    <source>
        <dbReference type="EMBL" id="RJT90048.1"/>
    </source>
</evidence>
<evidence type="ECO:0000256" key="1">
    <source>
        <dbReference type="SAM" id="MobiDB-lite"/>
    </source>
</evidence>